<organism evidence="2 3">
    <name type="scientific">Ureibacillus xyleni</name>
    <dbReference type="NCBI Taxonomy" id="614648"/>
    <lineage>
        <taxon>Bacteria</taxon>
        <taxon>Bacillati</taxon>
        <taxon>Bacillota</taxon>
        <taxon>Bacilli</taxon>
        <taxon>Bacillales</taxon>
        <taxon>Caryophanaceae</taxon>
        <taxon>Ureibacillus</taxon>
    </lineage>
</organism>
<evidence type="ECO:0000313" key="2">
    <source>
        <dbReference type="EMBL" id="SOC21149.1"/>
    </source>
</evidence>
<evidence type="ECO:0000313" key="3">
    <source>
        <dbReference type="Proteomes" id="UP000219636"/>
    </source>
</evidence>
<dbReference type="EMBL" id="OBMQ01000012">
    <property type="protein sequence ID" value="SOC21149.1"/>
    <property type="molecule type" value="Genomic_DNA"/>
</dbReference>
<accession>A0A285TG84</accession>
<evidence type="ECO:0000256" key="1">
    <source>
        <dbReference type="SAM" id="MobiDB-lite"/>
    </source>
</evidence>
<protein>
    <recommendedName>
        <fullName evidence="4">YceG-like family protein</fullName>
    </recommendedName>
</protein>
<evidence type="ECO:0008006" key="4">
    <source>
        <dbReference type="Google" id="ProtNLM"/>
    </source>
</evidence>
<feature type="compositionally biased region" description="Basic and acidic residues" evidence="1">
    <location>
        <begin position="77"/>
        <end position="98"/>
    </location>
</feature>
<reference evidence="3" key="1">
    <citation type="submission" date="2017-08" db="EMBL/GenBank/DDBJ databases">
        <authorList>
            <person name="Varghese N."/>
            <person name="Submissions S."/>
        </authorList>
    </citation>
    <scope>NUCLEOTIDE SEQUENCE [LARGE SCALE GENOMIC DNA]</scope>
    <source>
        <strain evidence="3">JC22</strain>
    </source>
</reference>
<dbReference type="AlphaFoldDB" id="A0A285TG84"/>
<proteinExistence type="predicted"/>
<dbReference type="Proteomes" id="UP000219636">
    <property type="component" value="Unassembled WGS sequence"/>
</dbReference>
<feature type="compositionally biased region" description="Polar residues" evidence="1">
    <location>
        <begin position="62"/>
        <end position="76"/>
    </location>
</feature>
<dbReference type="RefSeq" id="WP_097074612.1">
    <property type="nucleotide sequence ID" value="NZ_OBMQ01000012.1"/>
</dbReference>
<sequence length="175" mass="19623">MKRSSVRAFGIACFLIGAILTITNQYNIPFISSKEDNIQQYKKQIAELEVQLEQANEKLRQAKQTKQNSETVQTKETTADTKNEAKEPQQESPTTEKSDEIITETLYIYSGLTSAEVAQKLKDLGIINNSVEMELFLAQPEYAKSIQKGQFKLNSTMTVEEIANIITGKPQGVND</sequence>
<name>A0A285TG84_9BACL</name>
<dbReference type="OrthoDB" id="2138957at2"/>
<feature type="region of interest" description="Disordered" evidence="1">
    <location>
        <begin position="60"/>
        <end position="98"/>
    </location>
</feature>
<gene>
    <name evidence="2" type="ORF">SAMN05880501_112134</name>
</gene>
<keyword evidence="3" id="KW-1185">Reference proteome</keyword>
<dbReference type="Gene3D" id="3.30.1490.480">
    <property type="entry name" value="Endolytic murein transglycosylase"/>
    <property type="match status" value="1"/>
</dbReference>